<name>A0ABN6MBL8_9ACTN</name>
<dbReference type="RefSeq" id="WP_244411526.1">
    <property type="nucleotide sequence ID" value="NZ_AP025564.1"/>
</dbReference>
<feature type="domain" description="4Fe-4S Mo/W bis-MGD-type" evidence="5">
    <location>
        <begin position="25"/>
        <end position="84"/>
    </location>
</feature>
<dbReference type="Gene3D" id="3.40.228.10">
    <property type="entry name" value="Dimethylsulfoxide Reductase, domain 2"/>
    <property type="match status" value="1"/>
</dbReference>
<dbReference type="InterPro" id="IPR050612">
    <property type="entry name" value="Prok_Mopterin_Oxidored"/>
</dbReference>
<dbReference type="InterPro" id="IPR006963">
    <property type="entry name" value="Mopterin_OxRdtase_4Fe-4S_dom"/>
</dbReference>
<dbReference type="SMART" id="SM00926">
    <property type="entry name" value="Molybdop_Fe4S4"/>
    <property type="match status" value="1"/>
</dbReference>
<keyword evidence="4" id="KW-0411">Iron-sulfur</keyword>
<keyword evidence="2" id="KW-0479">Metal-binding</keyword>
<proteinExistence type="inferred from homology"/>
<organism evidence="6 7">
    <name type="scientific">Raoultibacter timonensis</name>
    <dbReference type="NCBI Taxonomy" id="1907662"/>
    <lineage>
        <taxon>Bacteria</taxon>
        <taxon>Bacillati</taxon>
        <taxon>Actinomycetota</taxon>
        <taxon>Coriobacteriia</taxon>
        <taxon>Eggerthellales</taxon>
        <taxon>Eggerthellaceae</taxon>
        <taxon>Raoultibacter</taxon>
    </lineage>
</organism>
<sequence>MSEKEPLHVIKVEHTHPYRYDEDGFTVTRGNAWSAPGCHLGCGVIMYSDGDKLVKVEGDPEHPYNQGRLCVRCLAVPEAVNSPDRLLYPLKRSRENRGKNVFERITWDEALDTIEERFKYYKENFGAESVQFWQGTGRDIAAWISRLAWSFGSPNYTFNINAHSCYSPRIFACSFTTGTFWVGDYSQQFADRFDNPEWKCPDVTLVWGNEPLAANSDGAYGHWVLDVLERGSKLIVVDPRLTWLAAKADIWLQLRPGTDCAVALGMANYVIKEDLYDHEFVDMWCYGFDEFAEHVGEWTPERTEEVTGVAAEKIAAAARLYAQADAGLVQWGVALDQRIDNLENGRAIVCLMALTGNFDKPGTMIQPPELLKYITGWGREWLTPEQDEKRLGANYHPAVRVGSGAAGSSDCIEALLTGKPYPIKAVWMQSINSLACGGADTEVTMKAFNNSEFNVVADLFMTPTAMAFADIVLPIAMFPERNGIRCGDGCQRGETINQAVSPAGECRSDMEVNLELGRRFNPEAWPWENVEQMFSSIVEETGYTFEELRDVAPAYLPFEYGLHEKGKLRKDGGVGFPTTTGRIELWSHAFNNIGMDPMPTYYEQDNSPMSAPELCEEFPYILSTGARQWGYFHSEHRQVPHLRALHPEPTVQINPEDLADLGFEEGQWVWLEGPIGKTGRTGRCKRKVEAYPGMARGVMCTEHGWWHPEGDPEKLYDALELNCNNLITWDYGTTGWGANHKALACRVCPVKDGE</sequence>
<dbReference type="InterPro" id="IPR037949">
    <property type="entry name" value="MopB_CT_Acetylene-hydratase"/>
</dbReference>
<dbReference type="Pfam" id="PF00384">
    <property type="entry name" value="Molybdopterin"/>
    <property type="match status" value="1"/>
</dbReference>
<gene>
    <name evidence="6" type="ORF">CE91St30_03520</name>
</gene>
<dbReference type="Gene3D" id="3.40.50.740">
    <property type="match status" value="1"/>
</dbReference>
<dbReference type="CDD" id="cd02781">
    <property type="entry name" value="MopB_CT_Acetylene-hydratase"/>
    <property type="match status" value="1"/>
</dbReference>
<evidence type="ECO:0000259" key="5">
    <source>
        <dbReference type="PROSITE" id="PS51669"/>
    </source>
</evidence>
<reference evidence="6 7" key="1">
    <citation type="submission" date="2022-01" db="EMBL/GenBank/DDBJ databases">
        <title>Novel bile acid biosynthetic pathways are enriched in the microbiome of centenarians.</title>
        <authorList>
            <person name="Sato Y."/>
            <person name="Atarashi K."/>
            <person name="Plichta R.D."/>
            <person name="Arai Y."/>
            <person name="Sasajima S."/>
            <person name="Kearney M.S."/>
            <person name="Suda W."/>
            <person name="Takeshita K."/>
            <person name="Sasaki T."/>
            <person name="Okamoto S."/>
            <person name="Skelly N.A."/>
            <person name="Okamura Y."/>
            <person name="Vlamakis H."/>
            <person name="Li Y."/>
            <person name="Tanoue T."/>
            <person name="Takei H."/>
            <person name="Nittono H."/>
            <person name="Narushima S."/>
            <person name="Irie J."/>
            <person name="Itoh H."/>
            <person name="Moriya K."/>
            <person name="Sugiura Y."/>
            <person name="Suematsu M."/>
            <person name="Moritoki N."/>
            <person name="Shibata S."/>
            <person name="Littman R.D."/>
            <person name="Fischbach A.M."/>
            <person name="Uwamino Y."/>
            <person name="Inoue T."/>
            <person name="Honda A."/>
            <person name="Hattori M."/>
            <person name="Murai T."/>
            <person name="Xavier J.R."/>
            <person name="Hirose N."/>
            <person name="Honda K."/>
        </authorList>
    </citation>
    <scope>NUCLEOTIDE SEQUENCE [LARGE SCALE GENOMIC DNA]</scope>
    <source>
        <strain evidence="6 7">CE91-St30</strain>
    </source>
</reference>
<evidence type="ECO:0000256" key="4">
    <source>
        <dbReference type="ARBA" id="ARBA00023014"/>
    </source>
</evidence>
<dbReference type="Pfam" id="PF01568">
    <property type="entry name" value="Molydop_binding"/>
    <property type="match status" value="1"/>
</dbReference>
<evidence type="ECO:0000313" key="6">
    <source>
        <dbReference type="EMBL" id="BDE95019.1"/>
    </source>
</evidence>
<dbReference type="Gene3D" id="2.40.40.20">
    <property type="match status" value="1"/>
</dbReference>
<dbReference type="Gene3D" id="2.20.25.90">
    <property type="entry name" value="ADC-like domains"/>
    <property type="match status" value="1"/>
</dbReference>
<dbReference type="Proteomes" id="UP001320544">
    <property type="component" value="Chromosome"/>
</dbReference>
<protein>
    <submittedName>
        <fullName evidence="6">Dehydrogenase</fullName>
    </submittedName>
</protein>
<dbReference type="Pfam" id="PF04879">
    <property type="entry name" value="Molybdop_Fe4S4"/>
    <property type="match status" value="1"/>
</dbReference>
<evidence type="ECO:0000313" key="7">
    <source>
        <dbReference type="Proteomes" id="UP001320544"/>
    </source>
</evidence>
<dbReference type="SUPFAM" id="SSF53706">
    <property type="entry name" value="Formate dehydrogenase/DMSO reductase, domains 1-3"/>
    <property type="match status" value="1"/>
</dbReference>
<keyword evidence="7" id="KW-1185">Reference proteome</keyword>
<dbReference type="PANTHER" id="PTHR43742">
    <property type="entry name" value="TRIMETHYLAMINE-N-OXIDE REDUCTASE"/>
    <property type="match status" value="1"/>
</dbReference>
<comment type="similarity">
    <text evidence="1">Belongs to the prokaryotic molybdopterin-containing oxidoreductase family.</text>
</comment>
<dbReference type="SUPFAM" id="SSF50692">
    <property type="entry name" value="ADC-like"/>
    <property type="match status" value="1"/>
</dbReference>
<dbReference type="EMBL" id="AP025564">
    <property type="protein sequence ID" value="BDE95019.1"/>
    <property type="molecule type" value="Genomic_DNA"/>
</dbReference>
<evidence type="ECO:0000256" key="2">
    <source>
        <dbReference type="ARBA" id="ARBA00022723"/>
    </source>
</evidence>
<dbReference type="PROSITE" id="PS51669">
    <property type="entry name" value="4FE4S_MOW_BIS_MGD"/>
    <property type="match status" value="1"/>
</dbReference>
<dbReference type="PANTHER" id="PTHR43742:SF6">
    <property type="entry name" value="OXIDOREDUCTASE YYAE-RELATED"/>
    <property type="match status" value="1"/>
</dbReference>
<keyword evidence="3" id="KW-0408">Iron</keyword>
<dbReference type="InterPro" id="IPR006656">
    <property type="entry name" value="Mopterin_OxRdtase"/>
</dbReference>
<dbReference type="InterPro" id="IPR006657">
    <property type="entry name" value="MoPterin_dinucl-bd_dom"/>
</dbReference>
<evidence type="ECO:0000256" key="3">
    <source>
        <dbReference type="ARBA" id="ARBA00023004"/>
    </source>
</evidence>
<dbReference type="InterPro" id="IPR009010">
    <property type="entry name" value="Asp_de-COase-like_dom_sf"/>
</dbReference>
<accession>A0ABN6MBL8</accession>
<evidence type="ECO:0000256" key="1">
    <source>
        <dbReference type="ARBA" id="ARBA00010312"/>
    </source>
</evidence>